<keyword evidence="1" id="KW-1133">Transmembrane helix</keyword>
<organism evidence="2 3">
    <name type="scientific">Candidatus Roizmanbacteria bacterium RIFCSPLOWO2_01_FULL_38_12</name>
    <dbReference type="NCBI Taxonomy" id="1802061"/>
    <lineage>
        <taxon>Bacteria</taxon>
        <taxon>Candidatus Roizmaniibacteriota</taxon>
    </lineage>
</organism>
<evidence type="ECO:0000256" key="1">
    <source>
        <dbReference type="SAM" id="Phobius"/>
    </source>
</evidence>
<reference evidence="2 3" key="1">
    <citation type="journal article" date="2016" name="Nat. Commun.">
        <title>Thousands of microbial genomes shed light on interconnected biogeochemical processes in an aquifer system.</title>
        <authorList>
            <person name="Anantharaman K."/>
            <person name="Brown C.T."/>
            <person name="Hug L.A."/>
            <person name="Sharon I."/>
            <person name="Castelle C.J."/>
            <person name="Probst A.J."/>
            <person name="Thomas B.C."/>
            <person name="Singh A."/>
            <person name="Wilkins M.J."/>
            <person name="Karaoz U."/>
            <person name="Brodie E.L."/>
            <person name="Williams K.H."/>
            <person name="Hubbard S.S."/>
            <person name="Banfield J.F."/>
        </authorList>
    </citation>
    <scope>NUCLEOTIDE SEQUENCE [LARGE SCALE GENOMIC DNA]</scope>
</reference>
<keyword evidence="1" id="KW-0472">Membrane</keyword>
<evidence type="ECO:0000313" key="2">
    <source>
        <dbReference type="EMBL" id="OGK47194.1"/>
    </source>
</evidence>
<evidence type="ECO:0000313" key="3">
    <source>
        <dbReference type="Proteomes" id="UP000177141"/>
    </source>
</evidence>
<feature type="transmembrane region" description="Helical" evidence="1">
    <location>
        <begin position="52"/>
        <end position="79"/>
    </location>
</feature>
<accession>A0A1F7IV28</accession>
<feature type="transmembrane region" description="Helical" evidence="1">
    <location>
        <begin position="99"/>
        <end position="120"/>
    </location>
</feature>
<name>A0A1F7IV28_9BACT</name>
<protein>
    <submittedName>
        <fullName evidence="2">Uncharacterized protein</fullName>
    </submittedName>
</protein>
<dbReference type="AlphaFoldDB" id="A0A1F7IV28"/>
<proteinExistence type="predicted"/>
<dbReference type="EMBL" id="MGAL01000035">
    <property type="protein sequence ID" value="OGK47194.1"/>
    <property type="molecule type" value="Genomic_DNA"/>
</dbReference>
<comment type="caution">
    <text evidence="2">The sequence shown here is derived from an EMBL/GenBank/DDBJ whole genome shotgun (WGS) entry which is preliminary data.</text>
</comment>
<dbReference type="Proteomes" id="UP000177141">
    <property type="component" value="Unassembled WGS sequence"/>
</dbReference>
<keyword evidence="1" id="KW-0812">Transmembrane</keyword>
<gene>
    <name evidence="2" type="ORF">A3A93_04140</name>
</gene>
<sequence length="129" mass="14775">MDKNKQTIETEKIAKKFEKGSSQPRANMSRTTSEDIFDRLLKERAVHREKMLGYVTNLTFFSFYLLVGIVIVQAVVRIVTLYTKGTSDFTVLDNYQLNIFAVSVFGQAIGVIVIIVKSLWDDESYLKKI</sequence>